<name>A0A0H2SC13_9AGAM</name>
<organism evidence="1 2">
    <name type="scientific">Schizopora paradoxa</name>
    <dbReference type="NCBI Taxonomy" id="27342"/>
    <lineage>
        <taxon>Eukaryota</taxon>
        <taxon>Fungi</taxon>
        <taxon>Dikarya</taxon>
        <taxon>Basidiomycota</taxon>
        <taxon>Agaricomycotina</taxon>
        <taxon>Agaricomycetes</taxon>
        <taxon>Hymenochaetales</taxon>
        <taxon>Schizoporaceae</taxon>
        <taxon>Schizopora</taxon>
    </lineage>
</organism>
<sequence length="101" mass="11117">MRVVIRFSFPAALSTFSTRSSLFVQAGGAITLRRVNSTGNMCAIKIRAFGGRRRSRPTRRLFDARGTLPDCHEIFISFSPESRCPAVRVRGVVISNALGSE</sequence>
<keyword evidence="2" id="KW-1185">Reference proteome</keyword>
<protein>
    <submittedName>
        <fullName evidence="1">Uncharacterized protein</fullName>
    </submittedName>
</protein>
<dbReference type="AlphaFoldDB" id="A0A0H2SC13"/>
<evidence type="ECO:0000313" key="2">
    <source>
        <dbReference type="Proteomes" id="UP000053477"/>
    </source>
</evidence>
<reference evidence="1 2" key="1">
    <citation type="submission" date="2015-04" db="EMBL/GenBank/DDBJ databases">
        <title>Complete genome sequence of Schizopora paradoxa KUC8140, a cosmopolitan wood degrader in East Asia.</title>
        <authorList>
            <consortium name="DOE Joint Genome Institute"/>
            <person name="Min B."/>
            <person name="Park H."/>
            <person name="Jang Y."/>
            <person name="Kim J.-J."/>
            <person name="Kim K.H."/>
            <person name="Pangilinan J."/>
            <person name="Lipzen A."/>
            <person name="Riley R."/>
            <person name="Grigoriev I.V."/>
            <person name="Spatafora J.W."/>
            <person name="Choi I.-G."/>
        </authorList>
    </citation>
    <scope>NUCLEOTIDE SEQUENCE [LARGE SCALE GENOMIC DNA]</scope>
    <source>
        <strain evidence="1 2">KUC8140</strain>
    </source>
</reference>
<proteinExistence type="predicted"/>
<dbReference type="Proteomes" id="UP000053477">
    <property type="component" value="Unassembled WGS sequence"/>
</dbReference>
<evidence type="ECO:0000313" key="1">
    <source>
        <dbReference type="EMBL" id="KLO14416.1"/>
    </source>
</evidence>
<dbReference type="InParanoid" id="A0A0H2SC13"/>
<gene>
    <name evidence="1" type="ORF">SCHPADRAFT_316993</name>
</gene>
<accession>A0A0H2SC13</accession>
<dbReference type="EMBL" id="KQ085944">
    <property type="protein sequence ID" value="KLO14416.1"/>
    <property type="molecule type" value="Genomic_DNA"/>
</dbReference>